<keyword evidence="6 9" id="KW-0472">Membrane</keyword>
<feature type="transmembrane region" description="Helical" evidence="9">
    <location>
        <begin position="102"/>
        <end position="129"/>
    </location>
</feature>
<keyword evidence="3" id="KW-0808">Transferase</keyword>
<evidence type="ECO:0000256" key="2">
    <source>
        <dbReference type="ARBA" id="ARBA00022475"/>
    </source>
</evidence>
<proteinExistence type="inferred from homology"/>
<dbReference type="InterPro" id="IPR016570">
    <property type="entry name" value="UCP010361"/>
</dbReference>
<evidence type="ECO:0000256" key="6">
    <source>
        <dbReference type="ARBA" id="ARBA00023136"/>
    </source>
</evidence>
<evidence type="ECO:0000256" key="4">
    <source>
        <dbReference type="ARBA" id="ARBA00022692"/>
    </source>
</evidence>
<dbReference type="Proteomes" id="UP000271554">
    <property type="component" value="Chromosome"/>
</dbReference>
<sequence>MTPSQTPPPTARVRIPAPAPAPDPGAFGRRTRYAALAASWLATRALMLHLLVTDRLGVGGVSGEVYVLYRRWYDQLTTGAFPFGDPTWQYPPGAGALLLTPLIFPFLTFFQAFTAVTVVCDALIARALVRAGARPGGSAAGAWLWVGGLPLLLHIPYARYDVQVTALAVGALLALRRRPGLGGVLAGLGALVKVWPLLTLIGGPRGRTTRRALLGALGSSAALLAVLALAFDHTLDFARQQGGRGLQIESLGGTVYQLAHLATGRPGRVVYRYGAMEFVGPYVSALTALSLALTGLAVCWLVFWRVRARRWTVSVPLDAALCAVLLFTVTSRVISPQYLVWLLGLAAVCLTSGRTSQRPVAQLLLPAAALSALAFPCLYGEVVAGTALGTTVMTARNALLLAAALVSCRRLWSSTVTASTTTVKDATISERR</sequence>
<dbReference type="OrthoDB" id="4099703at2"/>
<evidence type="ECO:0000256" key="1">
    <source>
        <dbReference type="ARBA" id="ARBA00004651"/>
    </source>
</evidence>
<feature type="transmembrane region" description="Helical" evidence="9">
    <location>
        <begin position="141"/>
        <end position="160"/>
    </location>
</feature>
<feature type="region of interest" description="Disordered" evidence="8">
    <location>
        <begin position="1"/>
        <end position="26"/>
    </location>
</feature>
<protein>
    <recommendedName>
        <fullName evidence="12">DUF2029 domain-containing protein</fullName>
    </recommendedName>
</protein>
<dbReference type="Pfam" id="PF09594">
    <property type="entry name" value="GT87"/>
    <property type="match status" value="1"/>
</dbReference>
<evidence type="ECO:0000256" key="9">
    <source>
        <dbReference type="SAM" id="Phobius"/>
    </source>
</evidence>
<dbReference type="KEGG" id="shun:DWB77_04687"/>
<keyword evidence="5 9" id="KW-1133">Transmembrane helix</keyword>
<evidence type="ECO:0000256" key="8">
    <source>
        <dbReference type="SAM" id="MobiDB-lite"/>
    </source>
</evidence>
<dbReference type="AlphaFoldDB" id="A0A387HNR0"/>
<feature type="compositionally biased region" description="Pro residues" evidence="8">
    <location>
        <begin position="1"/>
        <end position="10"/>
    </location>
</feature>
<accession>A0A387HNR0</accession>
<feature type="transmembrane region" description="Helical" evidence="9">
    <location>
        <begin position="363"/>
        <end position="382"/>
    </location>
</feature>
<dbReference type="GO" id="GO:0016758">
    <property type="term" value="F:hexosyltransferase activity"/>
    <property type="evidence" value="ECO:0007669"/>
    <property type="project" value="InterPro"/>
</dbReference>
<reference evidence="10 11" key="1">
    <citation type="submission" date="2018-10" db="EMBL/GenBank/DDBJ databases">
        <title>Relationship between Morphology and Antimicrobial Activity in Streptomyces.</title>
        <authorList>
            <person name="Kang H.J."/>
            <person name="Kim S.B."/>
        </authorList>
    </citation>
    <scope>NUCLEOTIDE SEQUENCE [LARGE SCALE GENOMIC DNA]</scope>
    <source>
        <strain evidence="10 11">BH38</strain>
    </source>
</reference>
<dbReference type="EMBL" id="CP032698">
    <property type="protein sequence ID" value="AYG82508.1"/>
    <property type="molecule type" value="Genomic_DNA"/>
</dbReference>
<feature type="transmembrane region" description="Helical" evidence="9">
    <location>
        <begin position="282"/>
        <end position="304"/>
    </location>
</feature>
<evidence type="ECO:0000256" key="3">
    <source>
        <dbReference type="ARBA" id="ARBA00022679"/>
    </source>
</evidence>
<feature type="transmembrane region" description="Helical" evidence="9">
    <location>
        <begin position="212"/>
        <end position="231"/>
    </location>
</feature>
<evidence type="ECO:0000256" key="5">
    <source>
        <dbReference type="ARBA" id="ARBA00022989"/>
    </source>
</evidence>
<keyword evidence="11" id="KW-1185">Reference proteome</keyword>
<name>A0A387HNR0_9ACTN</name>
<evidence type="ECO:0000313" key="10">
    <source>
        <dbReference type="EMBL" id="AYG82508.1"/>
    </source>
</evidence>
<comment type="similarity">
    <text evidence="7">Belongs to the glycosyltransferase 87 family.</text>
</comment>
<organism evidence="10 11">
    <name type="scientific">Streptomyces hundungensis</name>
    <dbReference type="NCBI Taxonomy" id="1077946"/>
    <lineage>
        <taxon>Bacteria</taxon>
        <taxon>Bacillati</taxon>
        <taxon>Actinomycetota</taxon>
        <taxon>Actinomycetes</taxon>
        <taxon>Kitasatosporales</taxon>
        <taxon>Streptomycetaceae</taxon>
        <taxon>Streptomyces</taxon>
    </lineage>
</organism>
<dbReference type="GO" id="GO:0005886">
    <property type="term" value="C:plasma membrane"/>
    <property type="evidence" value="ECO:0007669"/>
    <property type="project" value="UniProtKB-SubCell"/>
</dbReference>
<feature type="transmembrane region" description="Helical" evidence="9">
    <location>
        <begin position="180"/>
        <end position="200"/>
    </location>
</feature>
<dbReference type="PIRSF" id="PIRSF010361">
    <property type="entry name" value="UCP010361"/>
    <property type="match status" value="1"/>
</dbReference>
<dbReference type="InterPro" id="IPR018584">
    <property type="entry name" value="GT87"/>
</dbReference>
<feature type="transmembrane region" description="Helical" evidence="9">
    <location>
        <begin position="335"/>
        <end position="351"/>
    </location>
</feature>
<feature type="transmembrane region" description="Helical" evidence="9">
    <location>
        <begin position="311"/>
        <end position="329"/>
    </location>
</feature>
<keyword evidence="4 9" id="KW-0812">Transmembrane</keyword>
<dbReference type="RefSeq" id="WP_120723087.1">
    <property type="nucleotide sequence ID" value="NZ_CP032698.1"/>
</dbReference>
<gene>
    <name evidence="10" type="ORF">DWB77_04687</name>
</gene>
<evidence type="ECO:0000313" key="11">
    <source>
        <dbReference type="Proteomes" id="UP000271554"/>
    </source>
</evidence>
<keyword evidence="2" id="KW-1003">Cell membrane</keyword>
<evidence type="ECO:0000256" key="7">
    <source>
        <dbReference type="ARBA" id="ARBA00024033"/>
    </source>
</evidence>
<comment type="subcellular location">
    <subcellularLocation>
        <location evidence="1">Cell membrane</location>
        <topology evidence="1">Multi-pass membrane protein</topology>
    </subcellularLocation>
</comment>
<evidence type="ECO:0008006" key="12">
    <source>
        <dbReference type="Google" id="ProtNLM"/>
    </source>
</evidence>